<dbReference type="AlphaFoldDB" id="X8CH74"/>
<protein>
    <submittedName>
        <fullName evidence="1">Bifunctional enzyme riboflavin biosynthesis RibD domain protein</fullName>
    </submittedName>
</protein>
<reference evidence="1" key="1">
    <citation type="submission" date="2014-01" db="EMBL/GenBank/DDBJ databases">
        <authorList>
            <person name="Brown-Elliot B."/>
            <person name="Wallace R."/>
            <person name="Lenaerts A."/>
            <person name="Ordway D."/>
            <person name="DeGroote M.A."/>
            <person name="Parker T."/>
            <person name="Sizemore C."/>
            <person name="Tallon L.J."/>
            <person name="Sadzewicz L.K."/>
            <person name="Sengamalay N."/>
            <person name="Fraser C.M."/>
            <person name="Hine E."/>
            <person name="Shefchek K.A."/>
            <person name="Das S.P."/>
            <person name="Tettelin H."/>
        </authorList>
    </citation>
    <scope>NUCLEOTIDE SEQUENCE [LARGE SCALE GENOMIC DNA]</scope>
    <source>
        <strain evidence="1">4042</strain>
    </source>
</reference>
<sequence length="104" mass="10848">MQPGAVAAWCNHAHARPDRRCSPGLRLTLLGSVREVDDGDLPELYGYPADHRGVWVRANFIASVDGGATVEGTTGGLGGPATGHCSTCCARWPTSSWSARAPCG</sequence>
<name>X8CH74_MYCXE</name>
<dbReference type="PATRIC" id="fig|1299334.3.peg.3354"/>
<proteinExistence type="predicted"/>
<dbReference type="InterPro" id="IPR024072">
    <property type="entry name" value="DHFR-like_dom_sf"/>
</dbReference>
<comment type="caution">
    <text evidence="1">The sequence shown here is derived from an EMBL/GenBank/DDBJ whole genome shotgun (WGS) entry which is preliminary data.</text>
</comment>
<organism evidence="1">
    <name type="scientific">Mycobacterium xenopi 4042</name>
    <dbReference type="NCBI Taxonomy" id="1299334"/>
    <lineage>
        <taxon>Bacteria</taxon>
        <taxon>Bacillati</taxon>
        <taxon>Actinomycetota</taxon>
        <taxon>Actinomycetes</taxon>
        <taxon>Mycobacteriales</taxon>
        <taxon>Mycobacteriaceae</taxon>
        <taxon>Mycobacterium</taxon>
    </lineage>
</organism>
<dbReference type="EMBL" id="JAOB01000032">
    <property type="protein sequence ID" value="EUA54640.1"/>
    <property type="molecule type" value="Genomic_DNA"/>
</dbReference>
<evidence type="ECO:0000313" key="1">
    <source>
        <dbReference type="EMBL" id="EUA54640.1"/>
    </source>
</evidence>
<accession>X8CH74</accession>
<dbReference type="Gene3D" id="3.40.430.10">
    <property type="entry name" value="Dihydrofolate Reductase, subunit A"/>
    <property type="match status" value="1"/>
</dbReference>
<gene>
    <name evidence="1" type="primary">ribD</name>
    <name evidence="1" type="ORF">I553_1544</name>
</gene>